<reference evidence="2 3" key="2">
    <citation type="journal article" date="2009" name="Proc. Natl. Acad. Sci. U.S.A.">
        <title>On the chimeric nature, thermophilic origin, and phylogenetic placement of the Thermotogales.</title>
        <authorList>
            <person name="Zhaxybayeva O."/>
            <person name="Swithers K.S."/>
            <person name="Lapierre P."/>
            <person name="Fournier G.P."/>
            <person name="Bickhart D.M."/>
            <person name="DeBoy R.T."/>
            <person name="Nelson K.E."/>
            <person name="Nesbo C.L."/>
            <person name="Doolittle W.F."/>
            <person name="Gogarten J.P."/>
            <person name="Noll K.M."/>
        </authorList>
    </citation>
    <scope>NUCLEOTIDE SEQUENCE [LARGE SCALE GENOMIC DNA]</scope>
    <source>
        <strain evidence="3">ATCC 35602 / DSM 5306 / Rt17-B1</strain>
    </source>
</reference>
<evidence type="ECO:0000256" key="1">
    <source>
        <dbReference type="SAM" id="Phobius"/>
    </source>
</evidence>
<feature type="transmembrane region" description="Helical" evidence="1">
    <location>
        <begin position="49"/>
        <end position="69"/>
    </location>
</feature>
<name>A7HJV3_FERNB</name>
<protein>
    <submittedName>
        <fullName evidence="2">Uncharacterized protein</fullName>
    </submittedName>
</protein>
<evidence type="ECO:0000313" key="3">
    <source>
        <dbReference type="Proteomes" id="UP000002415"/>
    </source>
</evidence>
<dbReference type="EMBL" id="CP000771">
    <property type="protein sequence ID" value="ABS60186.1"/>
    <property type="molecule type" value="Genomic_DNA"/>
</dbReference>
<keyword evidence="3" id="KW-1185">Reference proteome</keyword>
<sequence>MIKDYLNSIVEEKSSKDFIIFSSLLFSIGFIMSIISNAFFFIDHVAVKVFIGIANTAFFIGIIGLTIVISKWFNVDDEKLRALSNLYMIFMLIFTFIGYFIPFLFLISTALLISLILTAKKFVLSDEKLVISKVVSYFLITLSFYTMELVTELNEEIARR</sequence>
<feature type="transmembrane region" description="Helical" evidence="1">
    <location>
        <begin position="20"/>
        <end position="42"/>
    </location>
</feature>
<dbReference type="Proteomes" id="UP000002415">
    <property type="component" value="Chromosome"/>
</dbReference>
<proteinExistence type="predicted"/>
<evidence type="ECO:0000313" key="2">
    <source>
        <dbReference type="EMBL" id="ABS60186.1"/>
    </source>
</evidence>
<dbReference type="HOGENOM" id="CLU_1649596_0_0_0"/>
<reference evidence="2 3" key="1">
    <citation type="submission" date="2007-07" db="EMBL/GenBank/DDBJ databases">
        <title>Complete sequence of Fervidobacterium nodosum Rt17-B1.</title>
        <authorList>
            <consortium name="US DOE Joint Genome Institute"/>
            <person name="Copeland A."/>
            <person name="Lucas S."/>
            <person name="Lapidus A."/>
            <person name="Barry K."/>
            <person name="Glavina del Rio T."/>
            <person name="Dalin E."/>
            <person name="Tice H."/>
            <person name="Pitluck S."/>
            <person name="Saunders E."/>
            <person name="Brettin T."/>
            <person name="Bruce D."/>
            <person name="Detter J.C."/>
            <person name="Han C."/>
            <person name="Schmutz J."/>
            <person name="Larimer F."/>
            <person name="Land M."/>
            <person name="Hauser L."/>
            <person name="Kyrpides N."/>
            <person name="Mikhailova N."/>
            <person name="Nelson K."/>
            <person name="Gogarten J.P."/>
            <person name="Noll K."/>
            <person name="Richardson P."/>
        </authorList>
    </citation>
    <scope>NUCLEOTIDE SEQUENCE [LARGE SCALE GENOMIC DNA]</scope>
    <source>
        <strain evidence="3">ATCC 35602 / DSM 5306 / Rt17-B1</strain>
    </source>
</reference>
<organism evidence="2 3">
    <name type="scientific">Fervidobacterium nodosum (strain ATCC 35602 / DSM 5306 / Rt17-B1)</name>
    <dbReference type="NCBI Taxonomy" id="381764"/>
    <lineage>
        <taxon>Bacteria</taxon>
        <taxon>Thermotogati</taxon>
        <taxon>Thermotogota</taxon>
        <taxon>Thermotogae</taxon>
        <taxon>Thermotogales</taxon>
        <taxon>Fervidobacteriaceae</taxon>
        <taxon>Fervidobacterium</taxon>
    </lineage>
</organism>
<dbReference type="OrthoDB" id="45691at2"/>
<keyword evidence="1" id="KW-0472">Membrane</keyword>
<keyword evidence="1" id="KW-0812">Transmembrane</keyword>
<feature type="transmembrane region" description="Helical" evidence="1">
    <location>
        <begin position="89"/>
        <end position="117"/>
    </location>
</feature>
<accession>A7HJV3</accession>
<keyword evidence="1" id="KW-1133">Transmembrane helix</keyword>
<dbReference type="eggNOG" id="ENOG502ZGRB">
    <property type="taxonomic scope" value="Bacteria"/>
</dbReference>
<dbReference type="AlphaFoldDB" id="A7HJV3"/>
<dbReference type="RefSeq" id="WP_011993507.1">
    <property type="nucleotide sequence ID" value="NC_009718.1"/>
</dbReference>
<dbReference type="KEGG" id="fno:Fnod_0321"/>
<dbReference type="STRING" id="381764.Fnod_0321"/>
<feature type="transmembrane region" description="Helical" evidence="1">
    <location>
        <begin position="129"/>
        <end position="147"/>
    </location>
</feature>
<gene>
    <name evidence="2" type="ordered locus">Fnod_0321</name>
</gene>